<dbReference type="NCBIfam" id="TIGR01981">
    <property type="entry name" value="sufD"/>
    <property type="match status" value="1"/>
</dbReference>
<feature type="compositionally biased region" description="Polar residues" evidence="2">
    <location>
        <begin position="1"/>
        <end position="13"/>
    </location>
</feature>
<dbReference type="InterPro" id="IPR000825">
    <property type="entry name" value="SUF_FeS_clus_asmbl_SufBD_core"/>
</dbReference>
<sequence length="393" mass="41606">MNSLLTSGPQTHTDPAAQVGLVPEQSRAERRTSFEVSDFPVPHGREEDWRFTPVDRLTAVLADEPGDADALTVEVSDPSVVGKPLAAGEAPRGTVLVPGDRASVVASAQSRKALHLKLAADTEYDAPIRVAVHGAAGKRSNGHVVIEAGTHAKGLVIIEHTGSGEHTANVEIVVGDGANLTVVSLQQWDDDAHHLAQHEAQVGRDATYRHIAVTLGGAIVRLNSNVKYAGSGGEATLLGVYFADAGQHLEHRTFVDHNAPQCTSLVTYKGALQGDSAHSVWVGDVLIRAEAEGIETYELNRNLVLTDGARADSVPNLEIETGEIAGAGHASSTGRFDDEQLFYLQARGIPEPEARRLVVRGFFADVINKIGVPEVVDPLMAAIDDELAGSPQA</sequence>
<comment type="similarity">
    <text evidence="1">Belongs to the iron-sulfur cluster assembly SufBD family.</text>
</comment>
<dbReference type="Proteomes" id="UP000557772">
    <property type="component" value="Unassembled WGS sequence"/>
</dbReference>
<evidence type="ECO:0000256" key="2">
    <source>
        <dbReference type="SAM" id="MobiDB-lite"/>
    </source>
</evidence>
<proteinExistence type="inferred from homology"/>
<evidence type="ECO:0000256" key="1">
    <source>
        <dbReference type="ARBA" id="ARBA00043967"/>
    </source>
</evidence>
<feature type="region of interest" description="Disordered" evidence="2">
    <location>
        <begin position="1"/>
        <end position="30"/>
    </location>
</feature>
<dbReference type="InterPro" id="IPR011542">
    <property type="entry name" value="SUF_FeS_clus_asmbl_SufD"/>
</dbReference>
<dbReference type="EMBL" id="JABENB010000003">
    <property type="protein sequence ID" value="NNG41097.1"/>
    <property type="molecule type" value="Genomic_DNA"/>
</dbReference>
<protein>
    <submittedName>
        <fullName evidence="4">Fe-S cluster assembly protein SufD</fullName>
    </submittedName>
</protein>
<evidence type="ECO:0000313" key="5">
    <source>
        <dbReference type="Proteomes" id="UP000557772"/>
    </source>
</evidence>
<evidence type="ECO:0000313" key="4">
    <source>
        <dbReference type="EMBL" id="NNG41097.1"/>
    </source>
</evidence>
<feature type="domain" description="SUF system FeS cluster assembly SufBD core" evidence="3">
    <location>
        <begin position="136"/>
        <end position="362"/>
    </location>
</feature>
<dbReference type="AlphaFoldDB" id="A0A849AMT4"/>
<comment type="caution">
    <text evidence="4">The sequence shown here is derived from an EMBL/GenBank/DDBJ whole genome shotgun (WGS) entry which is preliminary data.</text>
</comment>
<organism evidence="4 5">
    <name type="scientific">Flexivirga aerilata</name>
    <dbReference type="NCBI Taxonomy" id="1656889"/>
    <lineage>
        <taxon>Bacteria</taxon>
        <taxon>Bacillati</taxon>
        <taxon>Actinomycetota</taxon>
        <taxon>Actinomycetes</taxon>
        <taxon>Micrococcales</taxon>
        <taxon>Dermacoccaceae</taxon>
        <taxon>Flexivirga</taxon>
    </lineage>
</organism>
<accession>A0A849AMT4</accession>
<dbReference type="PANTHER" id="PTHR43575">
    <property type="entry name" value="PROTEIN ABCI7, CHLOROPLASTIC"/>
    <property type="match status" value="1"/>
</dbReference>
<name>A0A849AMT4_9MICO</name>
<dbReference type="InterPro" id="IPR037284">
    <property type="entry name" value="SUF_FeS_clus_asmbl_SufBD_sf"/>
</dbReference>
<evidence type="ECO:0000259" key="3">
    <source>
        <dbReference type="Pfam" id="PF01458"/>
    </source>
</evidence>
<dbReference type="RefSeq" id="WP_171158097.1">
    <property type="nucleotide sequence ID" value="NZ_JABENB010000003.1"/>
</dbReference>
<dbReference type="PANTHER" id="PTHR43575:SF1">
    <property type="entry name" value="PROTEIN ABCI7, CHLOROPLASTIC"/>
    <property type="match status" value="1"/>
</dbReference>
<dbReference type="Pfam" id="PF01458">
    <property type="entry name" value="SUFBD_core"/>
    <property type="match status" value="1"/>
</dbReference>
<dbReference type="GO" id="GO:0016226">
    <property type="term" value="P:iron-sulfur cluster assembly"/>
    <property type="evidence" value="ECO:0007669"/>
    <property type="project" value="InterPro"/>
</dbReference>
<dbReference type="SUPFAM" id="SSF101960">
    <property type="entry name" value="Stabilizer of iron transporter SufD"/>
    <property type="match status" value="1"/>
</dbReference>
<reference evidence="4 5" key="1">
    <citation type="submission" date="2020-05" db="EMBL/GenBank/DDBJ databases">
        <title>Flexivirga sp. ID2601S isolated from air conditioner.</title>
        <authorList>
            <person name="Kim D.H."/>
        </authorList>
    </citation>
    <scope>NUCLEOTIDE SEQUENCE [LARGE SCALE GENOMIC DNA]</scope>
    <source>
        <strain evidence="4 5">ID2601S</strain>
    </source>
</reference>
<keyword evidence="5" id="KW-1185">Reference proteome</keyword>
<dbReference type="InterPro" id="IPR055346">
    <property type="entry name" value="Fe-S_cluster_assembly_SufBD"/>
</dbReference>
<gene>
    <name evidence="4" type="primary">sufD</name>
    <name evidence="4" type="ORF">HJ588_17700</name>
</gene>